<feature type="compositionally biased region" description="Basic and acidic residues" evidence="1">
    <location>
        <begin position="13"/>
        <end position="28"/>
    </location>
</feature>
<organism evidence="2 3">
    <name type="scientific">Lentinula aff. detonsa</name>
    <dbReference type="NCBI Taxonomy" id="2804958"/>
    <lineage>
        <taxon>Eukaryota</taxon>
        <taxon>Fungi</taxon>
        <taxon>Dikarya</taxon>
        <taxon>Basidiomycota</taxon>
        <taxon>Agaricomycotina</taxon>
        <taxon>Agaricomycetes</taxon>
        <taxon>Agaricomycetidae</taxon>
        <taxon>Agaricales</taxon>
        <taxon>Marasmiineae</taxon>
        <taxon>Omphalotaceae</taxon>
        <taxon>Lentinula</taxon>
    </lineage>
</organism>
<sequence length="102" mass="11814">MAIIRNGPLPNDPSKEAPERVRKTHKDPETISCLTKLPIDSKLKMNYEKQLRNATHREHIIGGAETYQMCPRTFPYPKKSMRRCYMYADRGISWIADYKSAG</sequence>
<protein>
    <submittedName>
        <fullName evidence="2">Uncharacterized protein</fullName>
    </submittedName>
</protein>
<evidence type="ECO:0000256" key="1">
    <source>
        <dbReference type="SAM" id="MobiDB-lite"/>
    </source>
</evidence>
<reference evidence="2" key="1">
    <citation type="submission" date="2022-08" db="EMBL/GenBank/DDBJ databases">
        <authorList>
            <consortium name="DOE Joint Genome Institute"/>
            <person name="Min B."/>
            <person name="Riley R."/>
            <person name="Sierra-Patev S."/>
            <person name="Naranjo-Ortiz M."/>
            <person name="Looney B."/>
            <person name="Konkel Z."/>
            <person name="Slot J.C."/>
            <person name="Sakamoto Y."/>
            <person name="Steenwyk J.L."/>
            <person name="Rokas A."/>
            <person name="Carro J."/>
            <person name="Camarero S."/>
            <person name="Ferreira P."/>
            <person name="Molpeceres G."/>
            <person name="Ruiz-Duenas F.J."/>
            <person name="Serrano A."/>
            <person name="Henrissat B."/>
            <person name="Drula E."/>
            <person name="Hughes K.W."/>
            <person name="Mata J.L."/>
            <person name="Ishikawa N.K."/>
            <person name="Vargas-Isla R."/>
            <person name="Ushijima S."/>
            <person name="Smith C.A."/>
            <person name="Ahrendt S."/>
            <person name="Andreopoulos W."/>
            <person name="He G."/>
            <person name="Labutti K."/>
            <person name="Lipzen A."/>
            <person name="Ng V."/>
            <person name="Sandor L."/>
            <person name="Barry K."/>
            <person name="Martinez A.T."/>
            <person name="Xiao Y."/>
            <person name="Gibbons J.G."/>
            <person name="Terashima K."/>
            <person name="Hibbett D.S."/>
            <person name="Grigoriev I.V."/>
        </authorList>
    </citation>
    <scope>NUCLEOTIDE SEQUENCE</scope>
    <source>
        <strain evidence="2">TFB10291</strain>
    </source>
</reference>
<gene>
    <name evidence="2" type="ORF">GGU10DRAFT_337406</name>
</gene>
<feature type="region of interest" description="Disordered" evidence="1">
    <location>
        <begin position="1"/>
        <end position="28"/>
    </location>
</feature>
<comment type="caution">
    <text evidence="2">The sequence shown here is derived from an EMBL/GenBank/DDBJ whole genome shotgun (WGS) entry which is preliminary data.</text>
</comment>
<evidence type="ECO:0000313" key="3">
    <source>
        <dbReference type="Proteomes" id="UP001163798"/>
    </source>
</evidence>
<dbReference type="EMBL" id="MU793884">
    <property type="protein sequence ID" value="KAJ3780152.1"/>
    <property type="molecule type" value="Genomic_DNA"/>
</dbReference>
<dbReference type="Proteomes" id="UP001163798">
    <property type="component" value="Unassembled WGS sequence"/>
</dbReference>
<accession>A0AA38NHB6</accession>
<keyword evidence="3" id="KW-1185">Reference proteome</keyword>
<evidence type="ECO:0000313" key="2">
    <source>
        <dbReference type="EMBL" id="KAJ3780152.1"/>
    </source>
</evidence>
<name>A0AA38NHB6_9AGAR</name>
<proteinExistence type="predicted"/>
<dbReference type="AlphaFoldDB" id="A0AA38NHB6"/>